<keyword evidence="15" id="KW-1185">Reference proteome</keyword>
<keyword evidence="7" id="KW-1015">Disulfide bond</keyword>
<keyword evidence="4 13" id="KW-0732">Signal</keyword>
<dbReference type="Pfam" id="PF07686">
    <property type="entry name" value="V-set"/>
    <property type="match status" value="1"/>
</dbReference>
<evidence type="ECO:0000256" key="7">
    <source>
        <dbReference type="ARBA" id="ARBA00023157"/>
    </source>
</evidence>
<comment type="subcellular location">
    <subcellularLocation>
        <location evidence="1">Cell membrane</location>
        <topology evidence="1">Single-pass type I membrane protein</topology>
    </subcellularLocation>
</comment>
<dbReference type="InterPro" id="IPR051713">
    <property type="entry name" value="T-cell_Activation_Regulation"/>
</dbReference>
<dbReference type="SUPFAM" id="SSF48726">
    <property type="entry name" value="Immunoglobulin"/>
    <property type="match status" value="1"/>
</dbReference>
<dbReference type="GO" id="GO:0042130">
    <property type="term" value="P:negative regulation of T cell proliferation"/>
    <property type="evidence" value="ECO:0007669"/>
    <property type="project" value="TreeGrafter"/>
</dbReference>
<evidence type="ECO:0000256" key="1">
    <source>
        <dbReference type="ARBA" id="ARBA00004251"/>
    </source>
</evidence>
<feature type="transmembrane region" description="Helical" evidence="12">
    <location>
        <begin position="157"/>
        <end position="180"/>
    </location>
</feature>
<dbReference type="RefSeq" id="XP_031429290.1">
    <property type="nucleotide sequence ID" value="XM_031573430.2"/>
</dbReference>
<dbReference type="GO" id="GO:0007166">
    <property type="term" value="P:cell surface receptor signaling pathway"/>
    <property type="evidence" value="ECO:0007669"/>
    <property type="project" value="TreeGrafter"/>
</dbReference>
<dbReference type="InterPro" id="IPR013783">
    <property type="entry name" value="Ig-like_fold"/>
</dbReference>
<dbReference type="Gene3D" id="2.60.40.10">
    <property type="entry name" value="Immunoglobulins"/>
    <property type="match status" value="1"/>
</dbReference>
<accession>A0A6P8G0W4</accession>
<evidence type="ECO:0000256" key="5">
    <source>
        <dbReference type="ARBA" id="ARBA00022989"/>
    </source>
</evidence>
<keyword evidence="10" id="KW-0393">Immunoglobulin domain</keyword>
<dbReference type="InterPro" id="IPR036179">
    <property type="entry name" value="Ig-like_dom_sf"/>
</dbReference>
<dbReference type="InterPro" id="IPR013106">
    <property type="entry name" value="Ig_V-set"/>
</dbReference>
<feature type="compositionally biased region" description="Low complexity" evidence="11">
    <location>
        <begin position="207"/>
        <end position="217"/>
    </location>
</feature>
<keyword evidence="3 12" id="KW-0812">Transmembrane</keyword>
<dbReference type="PANTHER" id="PTHR25466:SF14">
    <property type="entry name" value="BUTYROPHILIN SUBFAMILY 2 MEMBER A2-LIKE-RELATED"/>
    <property type="match status" value="1"/>
</dbReference>
<dbReference type="AlphaFoldDB" id="A0A6P8G0W4"/>
<keyword evidence="2" id="KW-1003">Cell membrane</keyword>
<dbReference type="GO" id="GO:0006955">
    <property type="term" value="P:immune response"/>
    <property type="evidence" value="ECO:0007669"/>
    <property type="project" value="TreeGrafter"/>
</dbReference>
<evidence type="ECO:0000256" key="4">
    <source>
        <dbReference type="ARBA" id="ARBA00022729"/>
    </source>
</evidence>
<evidence type="ECO:0000256" key="9">
    <source>
        <dbReference type="ARBA" id="ARBA00023180"/>
    </source>
</evidence>
<proteinExistence type="predicted"/>
<name>A0A6P8G0W4_CLUHA</name>
<evidence type="ECO:0000256" key="11">
    <source>
        <dbReference type="SAM" id="MobiDB-lite"/>
    </source>
</evidence>
<evidence type="ECO:0000256" key="13">
    <source>
        <dbReference type="SAM" id="SignalP"/>
    </source>
</evidence>
<gene>
    <name evidence="16" type="primary">LOC105907812</name>
</gene>
<protein>
    <submittedName>
        <fullName evidence="16">Uncharacterized protein LOC105907812 isoform X5</fullName>
    </submittedName>
</protein>
<feature type="signal peptide" evidence="13">
    <location>
        <begin position="1"/>
        <end position="24"/>
    </location>
</feature>
<dbReference type="GeneID" id="105907812"/>
<evidence type="ECO:0000259" key="14">
    <source>
        <dbReference type="Pfam" id="PF07686"/>
    </source>
</evidence>
<sequence length="369" mass="41202">MHIEGGIHCVRWIVFFGFFLPTAGQHHCKGGCGESTIITAFLDSTVILPCSFSNSTGGPVLWSKETDIVNITSLHQVSFLDHKMGRVVVFPNLSQRGNFSIRIEQLQAPDVGVYCCEQGDLCRRVEIKKGERIVKPHEEGIVKPHEEEKSVVKDLPIGIYIIIAATIILIALVLACFFILKNKWLCVNEVESYYVNHTDNKANTAKASAPSSTQASAPPLPHDKPVQSNTSQEKGRKGDTASNYLRERHPVKRNNLNQGGGDVFTPNQGFSHFNNDIQRGGIMVHRTDSVIYENDEHDPDQQQVGALNTNFQRDISSSPRNHISHVAQPNYANQTEINKERKVNQAGGRDQNYLIQNPIYCNSTEFLNE</sequence>
<dbReference type="Proteomes" id="UP000515152">
    <property type="component" value="Chromosome 9"/>
</dbReference>
<keyword evidence="8" id="KW-0675">Receptor</keyword>
<evidence type="ECO:0000256" key="10">
    <source>
        <dbReference type="ARBA" id="ARBA00023319"/>
    </source>
</evidence>
<dbReference type="PANTHER" id="PTHR25466">
    <property type="entry name" value="T-LYMPHOCYTE ACTIVATION ANTIGEN"/>
    <property type="match status" value="1"/>
</dbReference>
<keyword evidence="9" id="KW-0325">Glycoprotein</keyword>
<feature type="region of interest" description="Disordered" evidence="11">
    <location>
        <begin position="203"/>
        <end position="262"/>
    </location>
</feature>
<evidence type="ECO:0000256" key="3">
    <source>
        <dbReference type="ARBA" id="ARBA00022692"/>
    </source>
</evidence>
<evidence type="ECO:0000256" key="6">
    <source>
        <dbReference type="ARBA" id="ARBA00023136"/>
    </source>
</evidence>
<dbReference type="GO" id="GO:0042102">
    <property type="term" value="P:positive regulation of T cell proliferation"/>
    <property type="evidence" value="ECO:0007669"/>
    <property type="project" value="TreeGrafter"/>
</dbReference>
<keyword evidence="5 12" id="KW-1133">Transmembrane helix</keyword>
<evidence type="ECO:0000256" key="8">
    <source>
        <dbReference type="ARBA" id="ARBA00023170"/>
    </source>
</evidence>
<evidence type="ECO:0000313" key="15">
    <source>
        <dbReference type="Proteomes" id="UP000515152"/>
    </source>
</evidence>
<feature type="chain" id="PRO_5027894543" evidence="13">
    <location>
        <begin position="25"/>
        <end position="369"/>
    </location>
</feature>
<dbReference type="GO" id="GO:0009897">
    <property type="term" value="C:external side of plasma membrane"/>
    <property type="evidence" value="ECO:0007669"/>
    <property type="project" value="TreeGrafter"/>
</dbReference>
<organism evidence="15 16">
    <name type="scientific">Clupea harengus</name>
    <name type="common">Atlantic herring</name>
    <dbReference type="NCBI Taxonomy" id="7950"/>
    <lineage>
        <taxon>Eukaryota</taxon>
        <taxon>Metazoa</taxon>
        <taxon>Chordata</taxon>
        <taxon>Craniata</taxon>
        <taxon>Vertebrata</taxon>
        <taxon>Euteleostomi</taxon>
        <taxon>Actinopterygii</taxon>
        <taxon>Neopterygii</taxon>
        <taxon>Teleostei</taxon>
        <taxon>Clupei</taxon>
        <taxon>Clupeiformes</taxon>
        <taxon>Clupeoidei</taxon>
        <taxon>Clupeidae</taxon>
        <taxon>Clupea</taxon>
    </lineage>
</organism>
<keyword evidence="6 12" id="KW-0472">Membrane</keyword>
<evidence type="ECO:0000256" key="2">
    <source>
        <dbReference type="ARBA" id="ARBA00022475"/>
    </source>
</evidence>
<dbReference type="GO" id="GO:0031295">
    <property type="term" value="P:T cell costimulation"/>
    <property type="evidence" value="ECO:0007669"/>
    <property type="project" value="TreeGrafter"/>
</dbReference>
<reference evidence="16" key="1">
    <citation type="submission" date="2025-08" db="UniProtKB">
        <authorList>
            <consortium name="RefSeq"/>
        </authorList>
    </citation>
    <scope>IDENTIFICATION</scope>
</reference>
<dbReference type="GO" id="GO:0071222">
    <property type="term" value="P:cellular response to lipopolysaccharide"/>
    <property type="evidence" value="ECO:0007669"/>
    <property type="project" value="TreeGrafter"/>
</dbReference>
<feature type="domain" description="Immunoglobulin V-set" evidence="14">
    <location>
        <begin position="39"/>
        <end position="117"/>
    </location>
</feature>
<evidence type="ECO:0000256" key="12">
    <source>
        <dbReference type="SAM" id="Phobius"/>
    </source>
</evidence>
<evidence type="ECO:0000313" key="16">
    <source>
        <dbReference type="RefSeq" id="XP_031429290.1"/>
    </source>
</evidence>